<dbReference type="GO" id="GO:0016787">
    <property type="term" value="F:hydrolase activity"/>
    <property type="evidence" value="ECO:0007669"/>
    <property type="project" value="UniProtKB-KW"/>
</dbReference>
<dbReference type="PRINTS" id="PR00413">
    <property type="entry name" value="HADHALOGNASE"/>
</dbReference>
<dbReference type="PANTHER" id="PTHR47829">
    <property type="entry name" value="HYDROLASE, PUTATIVE (AFU_ORTHOLOGUE AFUA_1G12880)-RELATED"/>
    <property type="match status" value="1"/>
</dbReference>
<proteinExistence type="predicted"/>
<dbReference type="Gene3D" id="3.40.50.1000">
    <property type="entry name" value="HAD superfamily/HAD-like"/>
    <property type="match status" value="1"/>
</dbReference>
<dbReference type="InterPro" id="IPR036412">
    <property type="entry name" value="HAD-like_sf"/>
</dbReference>
<dbReference type="PANTHER" id="PTHR47829:SF1">
    <property type="entry name" value="HAD FAMILY PHOSPHATASE"/>
    <property type="match status" value="1"/>
</dbReference>
<evidence type="ECO:0000313" key="2">
    <source>
        <dbReference type="Proteomes" id="UP000579904"/>
    </source>
</evidence>
<name>A0A7L3NBN2_9AVES</name>
<accession>A0A7L3NBN2</accession>
<reference evidence="1 2" key="1">
    <citation type="submission" date="2019-09" db="EMBL/GenBank/DDBJ databases">
        <title>Bird 10,000 Genomes (B10K) Project - Family phase.</title>
        <authorList>
            <person name="Zhang G."/>
        </authorList>
    </citation>
    <scope>NUCLEOTIDE SEQUENCE [LARGE SCALE GENOMIC DNA]</scope>
    <source>
        <strain evidence="1">OUT-0002</strain>
    </source>
</reference>
<evidence type="ECO:0000313" key="1">
    <source>
        <dbReference type="EMBL" id="NXU76379.1"/>
    </source>
</evidence>
<feature type="non-terminal residue" evidence="1">
    <location>
        <position position="1"/>
    </location>
</feature>
<protein>
    <submittedName>
        <fullName evidence="1">HYES hydrolase</fullName>
    </submittedName>
</protein>
<sequence>GFKTCVFTNNWVDDSAGRVFTATLLTLLRRHFDLVIESCRLGMQKPEPQIYTYVLDTLGVKPQEV</sequence>
<dbReference type="InterPro" id="IPR052898">
    <property type="entry name" value="ACAD10-like"/>
</dbReference>
<organism evidence="1 2">
    <name type="scientific">Oreotrochilus melanogaster</name>
    <dbReference type="NCBI Taxonomy" id="689266"/>
    <lineage>
        <taxon>Eukaryota</taxon>
        <taxon>Metazoa</taxon>
        <taxon>Chordata</taxon>
        <taxon>Craniata</taxon>
        <taxon>Vertebrata</taxon>
        <taxon>Euteleostomi</taxon>
        <taxon>Archelosauria</taxon>
        <taxon>Archosauria</taxon>
        <taxon>Dinosauria</taxon>
        <taxon>Saurischia</taxon>
        <taxon>Theropoda</taxon>
        <taxon>Coelurosauria</taxon>
        <taxon>Aves</taxon>
        <taxon>Neognathae</taxon>
        <taxon>Neoaves</taxon>
        <taxon>Strisores</taxon>
        <taxon>Apodiformes</taxon>
        <taxon>Trochilidae</taxon>
        <taxon>Oreotrochilus</taxon>
    </lineage>
</organism>
<dbReference type="InterPro" id="IPR023214">
    <property type="entry name" value="HAD_sf"/>
</dbReference>
<dbReference type="Pfam" id="PF00702">
    <property type="entry name" value="Hydrolase"/>
    <property type="match status" value="1"/>
</dbReference>
<keyword evidence="2" id="KW-1185">Reference proteome</keyword>
<dbReference type="InterPro" id="IPR006439">
    <property type="entry name" value="HAD-SF_hydro_IA"/>
</dbReference>
<feature type="non-terminal residue" evidence="1">
    <location>
        <position position="65"/>
    </location>
</feature>
<dbReference type="Proteomes" id="UP000579904">
    <property type="component" value="Unassembled WGS sequence"/>
</dbReference>
<dbReference type="EMBL" id="VZUB01012087">
    <property type="protein sequence ID" value="NXU76379.1"/>
    <property type="molecule type" value="Genomic_DNA"/>
</dbReference>
<comment type="caution">
    <text evidence="1">The sequence shown here is derived from an EMBL/GenBank/DDBJ whole genome shotgun (WGS) entry which is preliminary data.</text>
</comment>
<keyword evidence="1" id="KW-0378">Hydrolase</keyword>
<dbReference type="OrthoDB" id="408373at2759"/>
<gene>
    <name evidence="1" type="primary">Ephx2</name>
    <name evidence="1" type="ORF">OREMEL_R11630</name>
</gene>
<dbReference type="SUPFAM" id="SSF56784">
    <property type="entry name" value="HAD-like"/>
    <property type="match status" value="1"/>
</dbReference>
<dbReference type="AlphaFoldDB" id="A0A7L3NBN2"/>